<feature type="chain" id="PRO_5014859502" evidence="1">
    <location>
        <begin position="24"/>
        <end position="98"/>
    </location>
</feature>
<protein>
    <submittedName>
        <fullName evidence="2">DUF333 domain-containing protein</fullName>
    </submittedName>
</protein>
<dbReference type="OrthoDB" id="7065744at2"/>
<dbReference type="EMBL" id="PJZK01000003">
    <property type="protein sequence ID" value="PLR52176.1"/>
    <property type="molecule type" value="Genomic_DNA"/>
</dbReference>
<comment type="caution">
    <text evidence="2">The sequence shown here is derived from an EMBL/GenBank/DDBJ whole genome shotgun (WGS) entry which is preliminary data.</text>
</comment>
<sequence length="98" mass="10155">MKFTAGLMVAGSLFLLAACSSHNDDDDLSYDEPVQQATSVNPSHALNRANPASANCGLVGGTLTLARQLDGSTIGMCQLPDGKQCEEWALMRGACPAG</sequence>
<dbReference type="PANTHER" id="PTHR38008">
    <property type="entry name" value="HEMOLYSIN-RELATED"/>
    <property type="match status" value="1"/>
</dbReference>
<dbReference type="PROSITE" id="PS51257">
    <property type="entry name" value="PROKAR_LIPOPROTEIN"/>
    <property type="match status" value="1"/>
</dbReference>
<keyword evidence="1" id="KW-0732">Signal</keyword>
<dbReference type="InterPro" id="IPR005590">
    <property type="entry name" value="DUF333"/>
</dbReference>
<dbReference type="Pfam" id="PF03891">
    <property type="entry name" value="DUF333"/>
    <property type="match status" value="1"/>
</dbReference>
<dbReference type="Proteomes" id="UP000234626">
    <property type="component" value="Unassembled WGS sequence"/>
</dbReference>
<accession>A0A2N5ER40</accession>
<evidence type="ECO:0000313" key="2">
    <source>
        <dbReference type="EMBL" id="PLR52176.1"/>
    </source>
</evidence>
<evidence type="ECO:0000256" key="1">
    <source>
        <dbReference type="SAM" id="SignalP"/>
    </source>
</evidence>
<feature type="signal peptide" evidence="1">
    <location>
        <begin position="1"/>
        <end position="23"/>
    </location>
</feature>
<gene>
    <name evidence="2" type="ORF">CYR34_04855</name>
</gene>
<dbReference type="AlphaFoldDB" id="A0A2N5ER40"/>
<proteinExistence type="predicted"/>
<name>A0A2N5ER40_9GAMM</name>
<evidence type="ECO:0000313" key="3">
    <source>
        <dbReference type="Proteomes" id="UP000234626"/>
    </source>
</evidence>
<keyword evidence="3" id="KW-1185">Reference proteome</keyword>
<dbReference type="PANTHER" id="PTHR38008:SF1">
    <property type="entry name" value="DUF333 DOMAIN-CONTAINING PROTEIN"/>
    <property type="match status" value="1"/>
</dbReference>
<reference evidence="2 3" key="1">
    <citation type="submission" date="2017-12" db="EMBL/GenBank/DDBJ databases">
        <title>Characterization of six clinical isolates of Enterochimera gen. nov., a novel genus of the Yersiniaciae family and the three species Enterochimera arupensis sp. nov., Enterochimera coloradensis sp. nov, and Enterochimera californica sp. nov.</title>
        <authorList>
            <person name="Rossi A."/>
            <person name="Fisher M."/>
        </authorList>
    </citation>
    <scope>NUCLEOTIDE SEQUENCE [LARGE SCALE GENOMIC DNA]</scope>
    <source>
        <strain evidence="2 3">2016Iso1</strain>
    </source>
</reference>
<dbReference type="RefSeq" id="WP_072929828.1">
    <property type="nucleotide sequence ID" value="NZ_JAWJZE010000002.1"/>
</dbReference>
<organism evidence="2 3">
    <name type="scientific">Chimaeribacter arupi</name>
    <dbReference type="NCBI Taxonomy" id="2060066"/>
    <lineage>
        <taxon>Bacteria</taxon>
        <taxon>Pseudomonadati</taxon>
        <taxon>Pseudomonadota</taxon>
        <taxon>Gammaproteobacteria</taxon>
        <taxon>Enterobacterales</taxon>
        <taxon>Yersiniaceae</taxon>
        <taxon>Chimaeribacter</taxon>
    </lineage>
</organism>